<reference evidence="1" key="1">
    <citation type="journal article" date="2014" name="Int. J. Syst. Evol. Microbiol.">
        <title>Complete genome sequence of Corynebacterium casei LMG S-19264T (=DSM 44701T), isolated from a smear-ripened cheese.</title>
        <authorList>
            <consortium name="US DOE Joint Genome Institute (JGI-PGF)"/>
            <person name="Walter F."/>
            <person name="Albersmeier A."/>
            <person name="Kalinowski J."/>
            <person name="Ruckert C."/>
        </authorList>
    </citation>
    <scope>NUCLEOTIDE SEQUENCE</scope>
    <source>
        <strain evidence="1">CGMCC 4.7110</strain>
    </source>
</reference>
<protein>
    <submittedName>
        <fullName evidence="1">Uncharacterized protein</fullName>
    </submittedName>
</protein>
<name>A0A917UDS1_9ACTN</name>
<gene>
    <name evidence="1" type="ORF">GCM10011578_001080</name>
</gene>
<accession>A0A917UDS1</accession>
<comment type="caution">
    <text evidence="1">The sequence shown here is derived from an EMBL/GenBank/DDBJ whole genome shotgun (WGS) entry which is preliminary data.</text>
</comment>
<keyword evidence="2" id="KW-1185">Reference proteome</keyword>
<evidence type="ECO:0000313" key="2">
    <source>
        <dbReference type="Proteomes" id="UP000653411"/>
    </source>
</evidence>
<dbReference type="Proteomes" id="UP000653411">
    <property type="component" value="Unassembled WGS sequence"/>
</dbReference>
<proteinExistence type="predicted"/>
<dbReference type="AlphaFoldDB" id="A0A917UDS1"/>
<dbReference type="EMBL" id="BMML01000001">
    <property type="protein sequence ID" value="GGM86070.1"/>
    <property type="molecule type" value="Genomic_DNA"/>
</dbReference>
<evidence type="ECO:0000313" key="1">
    <source>
        <dbReference type="EMBL" id="GGM86070.1"/>
    </source>
</evidence>
<reference evidence="1" key="2">
    <citation type="submission" date="2020-09" db="EMBL/GenBank/DDBJ databases">
        <authorList>
            <person name="Sun Q."/>
            <person name="Zhou Y."/>
        </authorList>
    </citation>
    <scope>NUCLEOTIDE SEQUENCE</scope>
    <source>
        <strain evidence="1">CGMCC 4.7110</strain>
    </source>
</reference>
<sequence length="121" mass="13206">MRFRAEVVEKFGVKGVQHRIRGGGDGGQAVNGAYFGVRCHGAPPWGSDCWVSGTGGTRRCLRGRDWTGHGRVCEAGRKALGEDMPHTAPGQGRPSTQTMLPRYVYIVNVITLETRLAVRVR</sequence>
<organism evidence="1 2">
    <name type="scientific">Streptomyces fuscichromogenes</name>
    <dbReference type="NCBI Taxonomy" id="1324013"/>
    <lineage>
        <taxon>Bacteria</taxon>
        <taxon>Bacillati</taxon>
        <taxon>Actinomycetota</taxon>
        <taxon>Actinomycetes</taxon>
        <taxon>Kitasatosporales</taxon>
        <taxon>Streptomycetaceae</taxon>
        <taxon>Streptomyces</taxon>
    </lineage>
</organism>